<dbReference type="HOGENOM" id="CLU_133145_0_0_10"/>
<dbReference type="AlphaFoldDB" id="I0AFX0"/>
<dbReference type="EMBL" id="CP003418">
    <property type="protein sequence ID" value="AFH47877.1"/>
    <property type="molecule type" value="Genomic_DNA"/>
</dbReference>
<feature type="signal peptide" evidence="2">
    <location>
        <begin position="1"/>
        <end position="19"/>
    </location>
</feature>
<evidence type="ECO:0000259" key="3">
    <source>
        <dbReference type="Pfam" id="PF11396"/>
    </source>
</evidence>
<accession>I0AFX0</accession>
<evidence type="ECO:0000313" key="5">
    <source>
        <dbReference type="Proteomes" id="UP000007394"/>
    </source>
</evidence>
<proteinExistence type="predicted"/>
<dbReference type="RefSeq" id="WP_014559037.1">
    <property type="nucleotide sequence ID" value="NC_017464.1"/>
</dbReference>
<reference evidence="4 5" key="1">
    <citation type="journal article" date="2012" name="Front. Microbiol.">
        <title>Complete genome of Ignavibacterium album, a metabolically versatile, flagellated, facultative anaerobe from the phylum Chlorobi.</title>
        <authorList>
            <person name="Liu Z."/>
            <person name="Frigaard N.-U."/>
            <person name="Vogl K."/>
            <person name="Iino T."/>
            <person name="Ohkuma M."/>
            <person name="Overmann J."/>
            <person name="Bryant D.A."/>
        </authorList>
    </citation>
    <scope>NUCLEOTIDE SEQUENCE [LARGE SCALE GENOMIC DNA]</scope>
    <source>
        <strain evidence="5">DSM 19864 / JCM 16511 / NBRC 101810 / Mat9-16</strain>
    </source>
</reference>
<evidence type="ECO:0000256" key="2">
    <source>
        <dbReference type="SAM" id="SignalP"/>
    </source>
</evidence>
<keyword evidence="2" id="KW-0732">Signal</keyword>
<feature type="domain" description="Putative beta-lactamase-inhibitor-like PepSY-like" evidence="3">
    <location>
        <begin position="51"/>
        <end position="136"/>
    </location>
</feature>
<dbReference type="InterPro" id="IPR021533">
    <property type="entry name" value="PepSY-like"/>
</dbReference>
<feature type="chain" id="PRO_5003623709" description="Putative beta-lactamase-inhibitor-like PepSY-like domain-containing protein" evidence="2">
    <location>
        <begin position="20"/>
        <end position="158"/>
    </location>
</feature>
<name>I0AFX0_IGNAJ</name>
<dbReference type="eggNOG" id="COG3212">
    <property type="taxonomic scope" value="Bacteria"/>
</dbReference>
<gene>
    <name evidence="4" type="ordered locus">IALB_0165</name>
</gene>
<organism evidence="4 5">
    <name type="scientific">Ignavibacterium album (strain DSM 19864 / JCM 16511 / NBRC 101810 / Mat9-16)</name>
    <dbReference type="NCBI Taxonomy" id="945713"/>
    <lineage>
        <taxon>Bacteria</taxon>
        <taxon>Pseudomonadati</taxon>
        <taxon>Ignavibacteriota</taxon>
        <taxon>Ignavibacteria</taxon>
        <taxon>Ignavibacteriales</taxon>
        <taxon>Ignavibacteriaceae</taxon>
        <taxon>Ignavibacterium</taxon>
    </lineage>
</organism>
<feature type="region of interest" description="Disordered" evidence="1">
    <location>
        <begin position="130"/>
        <end position="158"/>
    </location>
</feature>
<dbReference type="KEGG" id="ial:IALB_0165"/>
<dbReference type="PATRIC" id="fig|945713.3.peg.163"/>
<dbReference type="Gene3D" id="3.10.450.360">
    <property type="match status" value="1"/>
</dbReference>
<evidence type="ECO:0000256" key="1">
    <source>
        <dbReference type="SAM" id="MobiDB-lite"/>
    </source>
</evidence>
<dbReference type="OrthoDB" id="1121502at2"/>
<dbReference type="SUPFAM" id="SSF160574">
    <property type="entry name" value="BT0923-like"/>
    <property type="match status" value="1"/>
</dbReference>
<sequence length="158" mass="17974">MKTKNLLIALLLFSFTAFAQQVNVPKSAKDAFSKLYPKATEVKWDKENQGYEASFKLNGKDMSVIFDKDGKVMETETAIEISQLPKGVEKYVMDNFKGYKITGAAKIVKANGEELFEAEITKGKEKKDLFFDKNGKPEKKDVNKESEKENEKEEDEKD</sequence>
<keyword evidence="5" id="KW-1185">Reference proteome</keyword>
<dbReference type="Proteomes" id="UP000007394">
    <property type="component" value="Chromosome"/>
</dbReference>
<dbReference type="Pfam" id="PF11396">
    <property type="entry name" value="PepSY_like"/>
    <property type="match status" value="1"/>
</dbReference>
<evidence type="ECO:0000313" key="4">
    <source>
        <dbReference type="EMBL" id="AFH47877.1"/>
    </source>
</evidence>
<dbReference type="STRING" id="945713.IALB_0165"/>
<protein>
    <recommendedName>
        <fullName evidence="3">Putative beta-lactamase-inhibitor-like PepSY-like domain-containing protein</fullName>
    </recommendedName>
</protein>
<feature type="compositionally biased region" description="Basic and acidic residues" evidence="1">
    <location>
        <begin position="130"/>
        <end position="151"/>
    </location>
</feature>